<feature type="transmembrane region" description="Helical" evidence="5">
    <location>
        <begin position="338"/>
        <end position="354"/>
    </location>
</feature>
<dbReference type="InterPro" id="IPR023753">
    <property type="entry name" value="FAD/NAD-binding_dom"/>
</dbReference>
<feature type="region of interest" description="Disordered" evidence="4">
    <location>
        <begin position="1"/>
        <end position="143"/>
    </location>
</feature>
<dbReference type="SUPFAM" id="SSF51905">
    <property type="entry name" value="FAD/NAD(P)-binding domain"/>
    <property type="match status" value="1"/>
</dbReference>
<proteinExistence type="predicted"/>
<keyword evidence="8" id="KW-1185">Reference proteome</keyword>
<gene>
    <name evidence="7" type="ORF">Pmani_009210</name>
</gene>
<dbReference type="InterPro" id="IPR050446">
    <property type="entry name" value="FAD-oxidoreductase/Apoptosis"/>
</dbReference>
<dbReference type="GO" id="GO:0071949">
    <property type="term" value="F:FAD binding"/>
    <property type="evidence" value="ECO:0007669"/>
    <property type="project" value="TreeGrafter"/>
</dbReference>
<keyword evidence="5" id="KW-1133">Transmembrane helix</keyword>
<keyword evidence="1" id="KW-0285">Flavoprotein</keyword>
<dbReference type="GO" id="GO:0006915">
    <property type="term" value="P:apoptotic process"/>
    <property type="evidence" value="ECO:0007669"/>
    <property type="project" value="TreeGrafter"/>
</dbReference>
<dbReference type="PANTHER" id="PTHR43557:SF4">
    <property type="entry name" value="APOPTOSIS-INDUCING FACTOR 1, MITOCHONDRIAL"/>
    <property type="match status" value="1"/>
</dbReference>
<dbReference type="PANTHER" id="PTHR43557">
    <property type="entry name" value="APOPTOSIS-INDUCING FACTOR 1"/>
    <property type="match status" value="1"/>
</dbReference>
<organism evidence="7 8">
    <name type="scientific">Petrolisthes manimaculis</name>
    <dbReference type="NCBI Taxonomy" id="1843537"/>
    <lineage>
        <taxon>Eukaryota</taxon>
        <taxon>Metazoa</taxon>
        <taxon>Ecdysozoa</taxon>
        <taxon>Arthropoda</taxon>
        <taxon>Crustacea</taxon>
        <taxon>Multicrustacea</taxon>
        <taxon>Malacostraca</taxon>
        <taxon>Eumalacostraca</taxon>
        <taxon>Eucarida</taxon>
        <taxon>Decapoda</taxon>
        <taxon>Pleocyemata</taxon>
        <taxon>Anomura</taxon>
        <taxon>Galatheoidea</taxon>
        <taxon>Porcellanidae</taxon>
        <taxon>Petrolisthes</taxon>
    </lineage>
</organism>
<feature type="transmembrane region" description="Helical" evidence="5">
    <location>
        <begin position="515"/>
        <end position="537"/>
    </location>
</feature>
<accession>A0AAE1Q425</accession>
<evidence type="ECO:0000256" key="4">
    <source>
        <dbReference type="SAM" id="MobiDB-lite"/>
    </source>
</evidence>
<sequence>MRTRQSGGVKEEKEQLEGQVEQKPRGRRTRQGGRKVEEEQQLRQGVRVEKEAQEQNTQKRGARWRGREHKPSLPLPHVDRYENDDDGSRASRSGTPDSAISSSQWSVSSQASSCLYPRTNNTNTITNTDYTNTNTPDSHHINSSSLFYPNHNSTSFTTSNYDDKTTSFLRTSQMDSNTSVPSYQNTTTYYEGRGSDTPTPPNTNTTTTYSNGVCLYTASSCLRSATPQVRRVGGAVREKMLTTAQQPYPLNEENNNNSSSSGGGGGGWVGIVLYVCCCVTASLNTHQSQVGISVCSWLAFGILSDLIPTMALTLPPFIPLLHHLLLHLSSSSYSLPNLPLGLLGCQVLAVNTIANKRSVSSKAGMLSMIGLIYGVASYTIPKLVPLINQHIGYVMINLVVVVVVVVVVTVVSVMIATGDGSINRLSHIINNSVEVNDGGKERREGEEGNLRRLMCWAVMKMCVTIPSTMILPHLQELVVGCDVMRLSEVVSLGLLLTPVVVIPVLLLCTSPHTALTTTAITLTTLYTALVSVCMTSWDVSTWVAVLLVPICGLSGVVQTLLYTYLLPQTPIHHTPSFPLPFAPHLGPSTVLAINLSLHTLARLIASHLAHWLLNSPWPLYILGHSSYSPNLPSGNSIDNTTLTNSLVTLALTLAVFERAGSEVTDKVTLFRSVADFQQLHEVAGKGGHITIIGGGFLGSELACALGYKTKSTKGSVTQVYPEYGNMAKVLPEYLSRWTTDKVKSEGVDIITHSTVKDVTTTPDGKLKLSFDTGKEVGFIYTFSLVYTL</sequence>
<dbReference type="GO" id="GO:0033108">
    <property type="term" value="P:mitochondrial respiratory chain complex assembly"/>
    <property type="evidence" value="ECO:0007669"/>
    <property type="project" value="TreeGrafter"/>
</dbReference>
<dbReference type="AlphaFoldDB" id="A0AAE1Q425"/>
<keyword evidence="2" id="KW-0274">FAD</keyword>
<feature type="compositionally biased region" description="Basic and acidic residues" evidence="4">
    <location>
        <begin position="9"/>
        <end position="24"/>
    </location>
</feature>
<feature type="transmembrane region" description="Helical" evidence="5">
    <location>
        <begin position="489"/>
        <end position="508"/>
    </location>
</feature>
<feature type="transmembrane region" description="Helical" evidence="5">
    <location>
        <begin position="297"/>
        <end position="318"/>
    </location>
</feature>
<feature type="transmembrane region" description="Helical" evidence="5">
    <location>
        <begin position="543"/>
        <end position="565"/>
    </location>
</feature>
<dbReference type="Pfam" id="PF07992">
    <property type="entry name" value="Pyr_redox_2"/>
    <property type="match status" value="1"/>
</dbReference>
<dbReference type="Gene3D" id="3.50.50.60">
    <property type="entry name" value="FAD/NAD(P)-binding domain"/>
    <property type="match status" value="1"/>
</dbReference>
<feature type="domain" description="FAD/NAD(P)-binding" evidence="6">
    <location>
        <begin position="666"/>
        <end position="776"/>
    </location>
</feature>
<evidence type="ECO:0000256" key="1">
    <source>
        <dbReference type="ARBA" id="ARBA00022630"/>
    </source>
</evidence>
<evidence type="ECO:0000313" key="8">
    <source>
        <dbReference type="Proteomes" id="UP001292094"/>
    </source>
</evidence>
<dbReference type="GO" id="GO:0005739">
    <property type="term" value="C:mitochondrion"/>
    <property type="evidence" value="ECO:0007669"/>
    <property type="project" value="TreeGrafter"/>
</dbReference>
<dbReference type="Proteomes" id="UP001292094">
    <property type="component" value="Unassembled WGS sequence"/>
</dbReference>
<evidence type="ECO:0000256" key="2">
    <source>
        <dbReference type="ARBA" id="ARBA00022827"/>
    </source>
</evidence>
<dbReference type="InterPro" id="IPR036188">
    <property type="entry name" value="FAD/NAD-bd_sf"/>
</dbReference>
<dbReference type="EMBL" id="JAWZYT010000712">
    <property type="protein sequence ID" value="KAK4319905.1"/>
    <property type="molecule type" value="Genomic_DNA"/>
</dbReference>
<evidence type="ECO:0000256" key="3">
    <source>
        <dbReference type="ARBA" id="ARBA00023002"/>
    </source>
</evidence>
<feature type="transmembrane region" description="Helical" evidence="5">
    <location>
        <begin position="390"/>
        <end position="416"/>
    </location>
</feature>
<keyword evidence="5" id="KW-0812">Transmembrane</keyword>
<protein>
    <recommendedName>
        <fullName evidence="6">FAD/NAD(P)-binding domain-containing protein</fullName>
    </recommendedName>
</protein>
<name>A0AAE1Q425_9EUCA</name>
<evidence type="ECO:0000256" key="5">
    <source>
        <dbReference type="SAM" id="Phobius"/>
    </source>
</evidence>
<feature type="compositionally biased region" description="Basic and acidic residues" evidence="4">
    <location>
        <begin position="34"/>
        <end position="53"/>
    </location>
</feature>
<evidence type="ECO:0000259" key="6">
    <source>
        <dbReference type="Pfam" id="PF07992"/>
    </source>
</evidence>
<feature type="transmembrane region" description="Helical" evidence="5">
    <location>
        <begin position="265"/>
        <end position="285"/>
    </location>
</feature>
<feature type="transmembrane region" description="Helical" evidence="5">
    <location>
        <begin position="366"/>
        <end position="384"/>
    </location>
</feature>
<keyword evidence="5" id="KW-0472">Membrane</keyword>
<evidence type="ECO:0000313" key="7">
    <source>
        <dbReference type="EMBL" id="KAK4319905.1"/>
    </source>
</evidence>
<keyword evidence="3" id="KW-0560">Oxidoreductase</keyword>
<comment type="caution">
    <text evidence="7">The sequence shown here is derived from an EMBL/GenBank/DDBJ whole genome shotgun (WGS) entry which is preliminary data.</text>
</comment>
<feature type="compositionally biased region" description="Low complexity" evidence="4">
    <location>
        <begin position="98"/>
        <end position="135"/>
    </location>
</feature>
<feature type="compositionally biased region" description="Basic and acidic residues" evidence="4">
    <location>
        <begin position="77"/>
        <end position="89"/>
    </location>
</feature>
<reference evidence="7" key="1">
    <citation type="submission" date="2023-11" db="EMBL/GenBank/DDBJ databases">
        <title>Genome assemblies of two species of porcelain crab, Petrolisthes cinctipes and Petrolisthes manimaculis (Anomura: Porcellanidae).</title>
        <authorList>
            <person name="Angst P."/>
        </authorList>
    </citation>
    <scope>NUCLEOTIDE SEQUENCE</scope>
    <source>
        <strain evidence="7">PB745_02</strain>
        <tissue evidence="7">Gill</tissue>
    </source>
</reference>
<dbReference type="GO" id="GO:0016174">
    <property type="term" value="F:NAD(P)H oxidase H2O2-forming activity"/>
    <property type="evidence" value="ECO:0007669"/>
    <property type="project" value="TreeGrafter"/>
</dbReference>